<proteinExistence type="predicted"/>
<evidence type="ECO:0000313" key="7">
    <source>
        <dbReference type="Proteomes" id="UP001164286"/>
    </source>
</evidence>
<comment type="caution">
    <text evidence="6">The sequence shown here is derived from an EMBL/GenBank/DDBJ whole genome shotgun (WGS) entry which is preliminary data.</text>
</comment>
<protein>
    <submittedName>
        <fullName evidence="6">Nicotinamide N-methyltransferase</fullName>
    </submittedName>
</protein>
<keyword evidence="3" id="KW-0808">Transferase</keyword>
<keyword evidence="7" id="KW-1185">Reference proteome</keyword>
<gene>
    <name evidence="6" type="ORF">MKK02DRAFT_23854</name>
</gene>
<dbReference type="EMBL" id="JAKWFO010000004">
    <property type="protein sequence ID" value="KAI9637539.1"/>
    <property type="molecule type" value="Genomic_DNA"/>
</dbReference>
<dbReference type="GO" id="GO:0005737">
    <property type="term" value="C:cytoplasm"/>
    <property type="evidence" value="ECO:0007669"/>
    <property type="project" value="TreeGrafter"/>
</dbReference>
<evidence type="ECO:0000256" key="3">
    <source>
        <dbReference type="ARBA" id="ARBA00022679"/>
    </source>
</evidence>
<dbReference type="PANTHER" id="PTHR14614:SF10">
    <property type="entry name" value="PROTEIN N-TERMINAL AND LYSINE N-METHYLTRANSFERASE EFM7"/>
    <property type="match status" value="1"/>
</dbReference>
<dbReference type="GO" id="GO:0032259">
    <property type="term" value="P:methylation"/>
    <property type="evidence" value="ECO:0007669"/>
    <property type="project" value="UniProtKB-KW"/>
</dbReference>
<dbReference type="PROSITE" id="PS51560">
    <property type="entry name" value="SAM_MT_NNT1"/>
    <property type="match status" value="1"/>
</dbReference>
<dbReference type="AlphaFoldDB" id="A0AA38HEM9"/>
<dbReference type="SUPFAM" id="SSF53335">
    <property type="entry name" value="S-adenosyl-L-methionine-dependent methyltransferases"/>
    <property type="match status" value="1"/>
</dbReference>
<dbReference type="RefSeq" id="XP_052947316.1">
    <property type="nucleotide sequence ID" value="XM_053086795.1"/>
</dbReference>
<dbReference type="InterPro" id="IPR025784">
    <property type="entry name" value="EFM7"/>
</dbReference>
<organism evidence="6 7">
    <name type="scientific">Dioszegia hungarica</name>
    <dbReference type="NCBI Taxonomy" id="4972"/>
    <lineage>
        <taxon>Eukaryota</taxon>
        <taxon>Fungi</taxon>
        <taxon>Dikarya</taxon>
        <taxon>Basidiomycota</taxon>
        <taxon>Agaricomycotina</taxon>
        <taxon>Tremellomycetes</taxon>
        <taxon>Tremellales</taxon>
        <taxon>Bulleribasidiaceae</taxon>
        <taxon>Dioszegia</taxon>
    </lineage>
</organism>
<evidence type="ECO:0000256" key="2">
    <source>
        <dbReference type="ARBA" id="ARBA00022603"/>
    </source>
</evidence>
<dbReference type="GO" id="GO:0008757">
    <property type="term" value="F:S-adenosylmethionine-dependent methyltransferase activity"/>
    <property type="evidence" value="ECO:0007669"/>
    <property type="project" value="UniProtKB-ARBA"/>
</dbReference>
<evidence type="ECO:0000256" key="4">
    <source>
        <dbReference type="ARBA" id="ARBA00022691"/>
    </source>
</evidence>
<keyword evidence="2" id="KW-0489">Methyltransferase</keyword>
<keyword evidence="4" id="KW-0949">S-adenosyl-L-methionine</keyword>
<reference evidence="6" key="1">
    <citation type="journal article" date="2022" name="G3 (Bethesda)">
        <title>High quality genome of the basidiomycete yeast Dioszegia hungarica PDD-24b-2 isolated from cloud water.</title>
        <authorList>
            <person name="Jarrige D."/>
            <person name="Haridas S."/>
            <person name="Bleykasten-Grosshans C."/>
            <person name="Joly M."/>
            <person name="Nadalig T."/>
            <person name="Sancelme M."/>
            <person name="Vuilleumier S."/>
            <person name="Grigoriev I.V."/>
            <person name="Amato P."/>
            <person name="Bringel F."/>
        </authorList>
    </citation>
    <scope>NUCLEOTIDE SEQUENCE</scope>
    <source>
        <strain evidence="6">PDD-24b-2</strain>
    </source>
</reference>
<dbReference type="InterPro" id="IPR029063">
    <property type="entry name" value="SAM-dependent_MTases_sf"/>
</dbReference>
<feature type="compositionally biased region" description="Low complexity" evidence="5">
    <location>
        <begin position="1"/>
        <end position="26"/>
    </location>
</feature>
<dbReference type="GeneID" id="77725996"/>
<dbReference type="PANTHER" id="PTHR14614">
    <property type="entry name" value="HEPATOCELLULAR CARCINOMA-ASSOCIATED ANTIGEN"/>
    <property type="match status" value="1"/>
</dbReference>
<dbReference type="Gene3D" id="3.40.50.150">
    <property type="entry name" value="Vaccinia Virus protein VP39"/>
    <property type="match status" value="1"/>
</dbReference>
<accession>A0AA38HEM9</accession>
<evidence type="ECO:0000313" key="6">
    <source>
        <dbReference type="EMBL" id="KAI9637539.1"/>
    </source>
</evidence>
<keyword evidence="1" id="KW-0963">Cytoplasm</keyword>
<name>A0AA38HEM9_9TREE</name>
<dbReference type="Pfam" id="PF10294">
    <property type="entry name" value="Methyltransf_16"/>
    <property type="match status" value="1"/>
</dbReference>
<sequence>MSRDSSSAAGPSRPRSPAPSASGSESGSEEGGFGLSDLIPEPESPLRAPYSFATYDVPDDIQLPIAEGRSNLIVRLVSTHPLWAHHLWNTSRVLSSFLLRNPSIVKSKRILELGAGAGLPSIVSALSGAQRVVVTDYPEEESIRNMAYNLDINMEGAVRESAVAAGHVWGGDVKSLRDILAGSGAERSDTFDEPTYDLLLLSDLVFNHSQHPALVSTVNALLTQDISALSSPSEPFPTPSILVFTTHHRPHLAEADLAFFPLLAQSGDGWAYQQIVSEYAGPMFPEDPGEEVVRGTVKGWRCWRVGPGEEAGERESLVE</sequence>
<dbReference type="InterPro" id="IPR019410">
    <property type="entry name" value="Methyltransf_16"/>
</dbReference>
<dbReference type="Proteomes" id="UP001164286">
    <property type="component" value="Unassembled WGS sequence"/>
</dbReference>
<evidence type="ECO:0000256" key="5">
    <source>
        <dbReference type="SAM" id="MobiDB-lite"/>
    </source>
</evidence>
<evidence type="ECO:0000256" key="1">
    <source>
        <dbReference type="ARBA" id="ARBA00022490"/>
    </source>
</evidence>
<feature type="region of interest" description="Disordered" evidence="5">
    <location>
        <begin position="1"/>
        <end position="38"/>
    </location>
</feature>